<evidence type="ECO:0000256" key="1">
    <source>
        <dbReference type="ARBA" id="ARBA00004613"/>
    </source>
</evidence>
<evidence type="ECO:0000256" key="6">
    <source>
        <dbReference type="ARBA" id="ARBA00023180"/>
    </source>
</evidence>
<dbReference type="GeneID" id="103523255"/>
<evidence type="ECO:0000259" key="10">
    <source>
        <dbReference type="PROSITE" id="PS50184"/>
    </source>
</evidence>
<keyword evidence="9" id="KW-0732">Signal</keyword>
<dbReference type="PANTHER" id="PTHR46526:SF1">
    <property type="entry name" value="CHORDIN"/>
    <property type="match status" value="1"/>
</dbReference>
<evidence type="ECO:0000256" key="3">
    <source>
        <dbReference type="ARBA" id="ARBA00022473"/>
    </source>
</evidence>
<sequence length="1074" mass="119719">MWQHQRTLLFLLLFLLCAVMYVHGGKNKRIRLLGEDAIDRKAMNHNRDECVFGKEFYEIGAKWHPDLGEPFGVYHCVTCECVQEKRKRKMIGRTRCKPTECPDVTCNTEPIKIAGQCCKICPNMTSSGQPSSSLLKPNPSDSDDPTTKLKMALGLSKGAENGPQVENGADHGTRSENGSHVFKTRTYTNSNKLGEKFKSVSEIEKEAIQATAPLQNDFRKFFLGSNIPDSYQSHSGRINKVCIFYSNYILFCPLYSPDFFSVLTSQTARSLYKGSTLTDNMDLAATARFELHNRHLYFSLYCNRRPKSIQFVLANGDIIEEQTFLPNSFYEQETGKTCGVWRRLSKESKRHLREERLYVSLVWEDNQMTSGQVRRHRALVSEQFSALLHNEAYDITGTAFIALSTSTPAMPSVHLTVLFSSPVHASAQKDIFIGIKLEDAHNRSSLVNEVVKLEKWQDVNSLEVSGVTTSDLLTKLTRHTHHSTVTVTILGESPSPPVGEKEEIRGHVVPRVRCEMMQALLSYNTKVTDLTIDPVISLVPSHLLFTVNKDKILEVEDLSRQWGQGSQREWINGSLNMSPHLIESLNSGSLILNVAGSKPSTPSLIRGFLKSKLVADAGLASNPWLFDYKDVTSAEVVALVWVAFDEQCDLHYEVHVTGLRQKIDIDFYLKEAPAPPSLSRAPITKSNVRHFYLGSTGFEGVIRDLSNDLIGRLNVGVVSFEIVESAQEKSILKTKWNKVSEWKKKLEEVHVTGLRQKIDIDFYLKEAPAPPSLSRAPITKSNVRHFYLGSTGFEGVIRDLSNDLIGRLNVGVVSFEIVESAQEKSILKTKWNKLPVPPQCLPSTQSPDVTLSGDDNSINAQTSRCYHSGIFYRDGDVWTSSQDQCTMCNCQSGRTVCDPIVCPPVKCRDPITTEGSCCPICAKESNSIREGNNSRGCLLREQFHRPGSSWYPYIPPHGFDTCTICSCSSANLTVKCSRTECPRLACAESEARRVDKACCKVCPDTTPAPPQEAPSPHLQKDDPRGRVRISGAEILAAGGCRDSMGSLVENGFQYHPKSLSVVFKCIVCTCKVST</sequence>
<feature type="signal peptide" evidence="9">
    <location>
        <begin position="1"/>
        <end position="24"/>
    </location>
</feature>
<keyword evidence="4" id="KW-0964">Secreted</keyword>
<dbReference type="Proteomes" id="UP000079169">
    <property type="component" value="Unplaced"/>
</dbReference>
<feature type="domain" description="VWFC" evidence="10">
    <location>
        <begin position="935"/>
        <end position="1003"/>
    </location>
</feature>
<dbReference type="CTD" id="32498"/>
<dbReference type="PROSITE" id="PS50184">
    <property type="entry name" value="VWFC_2"/>
    <property type="match status" value="3"/>
</dbReference>
<dbReference type="GO" id="GO:0048731">
    <property type="term" value="P:system development"/>
    <property type="evidence" value="ECO:0007669"/>
    <property type="project" value="UniProtKB-ARBA"/>
</dbReference>
<protein>
    <submittedName>
        <fullName evidence="13">Dorsal-ventral patterning protein Sog</fullName>
    </submittedName>
</protein>
<keyword evidence="12" id="KW-1185">Reference proteome</keyword>
<dbReference type="GO" id="GO:0036122">
    <property type="term" value="F:BMP binding"/>
    <property type="evidence" value="ECO:0007669"/>
    <property type="project" value="TreeGrafter"/>
</dbReference>
<feature type="domain" description="VWFC" evidence="10">
    <location>
        <begin position="863"/>
        <end position="922"/>
    </location>
</feature>
<evidence type="ECO:0000256" key="5">
    <source>
        <dbReference type="ARBA" id="ARBA00022737"/>
    </source>
</evidence>
<dbReference type="PANTHER" id="PTHR46526">
    <property type="entry name" value="CHORDIN"/>
    <property type="match status" value="1"/>
</dbReference>
<feature type="compositionally biased region" description="Polar residues" evidence="8">
    <location>
        <begin position="126"/>
        <end position="135"/>
    </location>
</feature>
<dbReference type="SUPFAM" id="SSF57603">
    <property type="entry name" value="FnI-like domain"/>
    <property type="match status" value="3"/>
</dbReference>
<evidence type="ECO:0000259" key="11">
    <source>
        <dbReference type="PROSITE" id="PS50933"/>
    </source>
</evidence>
<dbReference type="InterPro" id="IPR001007">
    <property type="entry name" value="VWF_dom"/>
</dbReference>
<keyword evidence="3 7" id="KW-0217">Developmental protein</keyword>
<evidence type="ECO:0000256" key="8">
    <source>
        <dbReference type="SAM" id="MobiDB-lite"/>
    </source>
</evidence>
<comment type="subcellular location">
    <subcellularLocation>
        <location evidence="1">Secreted</location>
    </subcellularLocation>
</comment>
<dbReference type="KEGG" id="dci:103523255"/>
<evidence type="ECO:0000313" key="12">
    <source>
        <dbReference type="Proteomes" id="UP000079169"/>
    </source>
</evidence>
<proteinExistence type="inferred from homology"/>
<evidence type="ECO:0000256" key="7">
    <source>
        <dbReference type="PROSITE-ProRule" id="PRU00230"/>
    </source>
</evidence>
<dbReference type="SMART" id="SM00214">
    <property type="entry name" value="VWC"/>
    <property type="match status" value="3"/>
</dbReference>
<feature type="chain" id="PRO_5017959520" evidence="9">
    <location>
        <begin position="25"/>
        <end position="1074"/>
    </location>
</feature>
<reference evidence="13" key="1">
    <citation type="submission" date="2025-08" db="UniProtKB">
        <authorList>
            <consortium name="RefSeq"/>
        </authorList>
    </citation>
    <scope>IDENTIFICATION</scope>
</reference>
<dbReference type="GO" id="GO:0030514">
    <property type="term" value="P:negative regulation of BMP signaling pathway"/>
    <property type="evidence" value="ECO:0007669"/>
    <property type="project" value="TreeGrafter"/>
</dbReference>
<dbReference type="Gene3D" id="6.20.200.20">
    <property type="match status" value="1"/>
</dbReference>
<dbReference type="Pfam" id="PF00093">
    <property type="entry name" value="VWC"/>
    <property type="match status" value="3"/>
</dbReference>
<dbReference type="InterPro" id="IPR016353">
    <property type="entry name" value="Chordin"/>
</dbReference>
<comment type="similarity">
    <text evidence="2">Belongs to the chordin family.</text>
</comment>
<dbReference type="PROSITE" id="PS50933">
    <property type="entry name" value="CHRD"/>
    <property type="match status" value="1"/>
</dbReference>
<dbReference type="InterPro" id="IPR052278">
    <property type="entry name" value="Chordin-like_regulators"/>
</dbReference>
<dbReference type="PROSITE" id="PS01208">
    <property type="entry name" value="VWFC_1"/>
    <property type="match status" value="3"/>
</dbReference>
<gene>
    <name evidence="13" type="primary">LOC103523255</name>
</gene>
<dbReference type="STRING" id="121845.A0A3Q0JJW5"/>
<dbReference type="AlphaFoldDB" id="A0A3Q0JJW5"/>
<dbReference type="GO" id="GO:0009953">
    <property type="term" value="P:dorsal/ventral pattern formation"/>
    <property type="evidence" value="ECO:0007669"/>
    <property type="project" value="TreeGrafter"/>
</dbReference>
<accession>A0A3Q0JJW5</accession>
<dbReference type="PIRSF" id="PIRSF002496">
    <property type="entry name" value="Chordin"/>
    <property type="match status" value="1"/>
</dbReference>
<dbReference type="InterPro" id="IPR010895">
    <property type="entry name" value="CHRD"/>
</dbReference>
<dbReference type="GO" id="GO:0005615">
    <property type="term" value="C:extracellular space"/>
    <property type="evidence" value="ECO:0007669"/>
    <property type="project" value="TreeGrafter"/>
</dbReference>
<keyword evidence="6" id="KW-0325">Glycoprotein</keyword>
<feature type="region of interest" description="Disordered" evidence="8">
    <location>
        <begin position="126"/>
        <end position="181"/>
    </location>
</feature>
<organism evidence="12 13">
    <name type="scientific">Diaphorina citri</name>
    <name type="common">Asian citrus psyllid</name>
    <dbReference type="NCBI Taxonomy" id="121845"/>
    <lineage>
        <taxon>Eukaryota</taxon>
        <taxon>Metazoa</taxon>
        <taxon>Ecdysozoa</taxon>
        <taxon>Arthropoda</taxon>
        <taxon>Hexapoda</taxon>
        <taxon>Insecta</taxon>
        <taxon>Pterygota</taxon>
        <taxon>Neoptera</taxon>
        <taxon>Paraneoptera</taxon>
        <taxon>Hemiptera</taxon>
        <taxon>Sternorrhyncha</taxon>
        <taxon>Psylloidea</taxon>
        <taxon>Psyllidae</taxon>
        <taxon>Diaphorininae</taxon>
        <taxon>Diaphorina</taxon>
    </lineage>
</organism>
<name>A0A3Q0JJW5_DIACI</name>
<feature type="domain" description="CHRD" evidence="11">
    <location>
        <begin position="255"/>
        <end position="382"/>
    </location>
</feature>
<keyword evidence="5" id="KW-0677">Repeat</keyword>
<dbReference type="PaxDb" id="121845-A0A3Q0JJW5"/>
<evidence type="ECO:0000256" key="9">
    <source>
        <dbReference type="SAM" id="SignalP"/>
    </source>
</evidence>
<feature type="domain" description="VWFC" evidence="10">
    <location>
        <begin position="48"/>
        <end position="122"/>
    </location>
</feature>
<evidence type="ECO:0000313" key="13">
    <source>
        <dbReference type="RefSeq" id="XP_026688674.1"/>
    </source>
</evidence>
<dbReference type="RefSeq" id="XP_026688674.1">
    <property type="nucleotide sequence ID" value="XM_026832873.1"/>
</dbReference>
<evidence type="ECO:0000256" key="4">
    <source>
        <dbReference type="ARBA" id="ARBA00022525"/>
    </source>
</evidence>
<evidence type="ECO:0000256" key="2">
    <source>
        <dbReference type="ARBA" id="ARBA00007156"/>
    </source>
</evidence>